<comment type="caution">
    <text evidence="2">The sequence shown here is derived from an EMBL/GenBank/DDBJ whole genome shotgun (WGS) entry which is preliminary data.</text>
</comment>
<name>A0A395NQF0_TRIAR</name>
<evidence type="ECO:0000313" key="3">
    <source>
        <dbReference type="Proteomes" id="UP000266272"/>
    </source>
</evidence>
<protein>
    <submittedName>
        <fullName evidence="2">Uncharacterized protein</fullName>
    </submittedName>
</protein>
<dbReference type="EMBL" id="PXOA01000228">
    <property type="protein sequence ID" value="RFU78205.1"/>
    <property type="molecule type" value="Genomic_DNA"/>
</dbReference>
<reference evidence="2 3" key="1">
    <citation type="journal article" date="2018" name="PLoS Pathog.">
        <title>Evolution of structural diversity of trichothecenes, a family of toxins produced by plant pathogenic and entomopathogenic fungi.</title>
        <authorList>
            <person name="Proctor R.H."/>
            <person name="McCormick S.P."/>
            <person name="Kim H.S."/>
            <person name="Cardoza R.E."/>
            <person name="Stanley A.M."/>
            <person name="Lindo L."/>
            <person name="Kelly A."/>
            <person name="Brown D.W."/>
            <person name="Lee T."/>
            <person name="Vaughan M.M."/>
            <person name="Alexander N.J."/>
            <person name="Busman M."/>
            <person name="Gutierrez S."/>
        </authorList>
    </citation>
    <scope>NUCLEOTIDE SEQUENCE [LARGE SCALE GENOMIC DNA]</scope>
    <source>
        <strain evidence="2 3">IBT 40837</strain>
    </source>
</reference>
<feature type="compositionally biased region" description="Polar residues" evidence="1">
    <location>
        <begin position="1"/>
        <end position="13"/>
    </location>
</feature>
<dbReference type="Proteomes" id="UP000266272">
    <property type="component" value="Unassembled WGS sequence"/>
</dbReference>
<feature type="region of interest" description="Disordered" evidence="1">
    <location>
        <begin position="48"/>
        <end position="87"/>
    </location>
</feature>
<organism evidence="2 3">
    <name type="scientific">Trichoderma arundinaceum</name>
    <dbReference type="NCBI Taxonomy" id="490622"/>
    <lineage>
        <taxon>Eukaryota</taxon>
        <taxon>Fungi</taxon>
        <taxon>Dikarya</taxon>
        <taxon>Ascomycota</taxon>
        <taxon>Pezizomycotina</taxon>
        <taxon>Sordariomycetes</taxon>
        <taxon>Hypocreomycetidae</taxon>
        <taxon>Hypocreales</taxon>
        <taxon>Hypocreaceae</taxon>
        <taxon>Trichoderma</taxon>
    </lineage>
</organism>
<keyword evidence="3" id="KW-1185">Reference proteome</keyword>
<evidence type="ECO:0000256" key="1">
    <source>
        <dbReference type="SAM" id="MobiDB-lite"/>
    </source>
</evidence>
<proteinExistence type="predicted"/>
<feature type="region of interest" description="Disordered" evidence="1">
    <location>
        <begin position="1"/>
        <end position="29"/>
    </location>
</feature>
<evidence type="ECO:0000313" key="2">
    <source>
        <dbReference type="EMBL" id="RFU78205.1"/>
    </source>
</evidence>
<sequence length="130" mass="14117">MQTPLSLDRPQTTQHDDAPLWLMPCPNERKPPVELGDHACCLSRAVLGEEANDERDNESAVPAGRLPTSTQSPPDDDEDGGDDDGKTALALINETKMEHVAISAPPQPVRLAAANIEQANCTRRLAWQRG</sequence>
<dbReference type="AlphaFoldDB" id="A0A395NQF0"/>
<accession>A0A395NQF0</accession>
<gene>
    <name evidence="2" type="ORF">TARUN_4033</name>
</gene>